<reference evidence="1 2" key="1">
    <citation type="submission" date="2018-04" db="EMBL/GenBank/DDBJ databases">
        <title>Thalassorhabdus spongiae gen. nov., sp. nov., isolated from a marine sponge in South-West Iceland.</title>
        <authorList>
            <person name="Knobloch S."/>
            <person name="Daussin A."/>
            <person name="Johannsson R."/>
            <person name="Marteinsson V.T."/>
        </authorList>
    </citation>
    <scope>NUCLEOTIDE SEQUENCE [LARGE SCALE GENOMIC DNA]</scope>
    <source>
        <strain evidence="1 2">Hp12</strain>
    </source>
</reference>
<dbReference type="EMBL" id="QDDL01000001">
    <property type="protein sequence ID" value="PVZ72276.1"/>
    <property type="molecule type" value="Genomic_DNA"/>
</dbReference>
<gene>
    <name evidence="1" type="ORF">DC094_04480</name>
</gene>
<protein>
    <submittedName>
        <fullName evidence="1">Uncharacterized protein</fullName>
    </submittedName>
</protein>
<keyword evidence="2" id="KW-1185">Reference proteome</keyword>
<dbReference type="Proteomes" id="UP000244906">
    <property type="component" value="Unassembled WGS sequence"/>
</dbReference>
<dbReference type="AlphaFoldDB" id="A0A2V1GZV7"/>
<evidence type="ECO:0000313" key="2">
    <source>
        <dbReference type="Proteomes" id="UP000244906"/>
    </source>
</evidence>
<sequence length="142" mass="16143">MDNSSDGSSKQLQPISAIKRKLALLSLPLFFTMFLSPPALADTKVFSNQRICDAKLLLCIRASLVYDNESQRLQLQGRVMRAQRAGTLIIKVNGTDKFGKSHKIKLKSRLKGKYSELIKLESKKIKSEDIKIAWEYKPIIYK</sequence>
<name>A0A2V1GZV7_9GAMM</name>
<evidence type="ECO:0000313" key="1">
    <source>
        <dbReference type="EMBL" id="PVZ72276.1"/>
    </source>
</evidence>
<comment type="caution">
    <text evidence="1">The sequence shown here is derived from an EMBL/GenBank/DDBJ whole genome shotgun (WGS) entry which is preliminary data.</text>
</comment>
<proteinExistence type="predicted"/>
<accession>A0A2V1GZV7</accession>
<organism evidence="1 2">
    <name type="scientific">Pelagibaculum spongiae</name>
    <dbReference type="NCBI Taxonomy" id="2080658"/>
    <lineage>
        <taxon>Bacteria</taxon>
        <taxon>Pseudomonadati</taxon>
        <taxon>Pseudomonadota</taxon>
        <taxon>Gammaproteobacteria</taxon>
        <taxon>Oceanospirillales</taxon>
        <taxon>Pelagibaculum</taxon>
    </lineage>
</organism>